<gene>
    <name evidence="1" type="ORF">Pint_21074</name>
</gene>
<accession>A0ACC0XBQ8</accession>
<comment type="caution">
    <text evidence="1">The sequence shown here is derived from an EMBL/GenBank/DDBJ whole genome shotgun (WGS) entry which is preliminary data.</text>
</comment>
<name>A0ACC0XBQ8_9ROSI</name>
<sequence length="49" mass="5866">MECSSNYYLYKMPSTIPSRSRKTWSHTSHKSAKSCRCHSQPLLRHFCRF</sequence>
<dbReference type="EMBL" id="CM047748">
    <property type="protein sequence ID" value="KAJ0014036.1"/>
    <property type="molecule type" value="Genomic_DNA"/>
</dbReference>
<keyword evidence="2" id="KW-1185">Reference proteome</keyword>
<protein>
    <submittedName>
        <fullName evidence="1">Uncharacterized protein</fullName>
    </submittedName>
</protein>
<organism evidence="1 2">
    <name type="scientific">Pistacia integerrima</name>
    <dbReference type="NCBI Taxonomy" id="434235"/>
    <lineage>
        <taxon>Eukaryota</taxon>
        <taxon>Viridiplantae</taxon>
        <taxon>Streptophyta</taxon>
        <taxon>Embryophyta</taxon>
        <taxon>Tracheophyta</taxon>
        <taxon>Spermatophyta</taxon>
        <taxon>Magnoliopsida</taxon>
        <taxon>eudicotyledons</taxon>
        <taxon>Gunneridae</taxon>
        <taxon>Pentapetalae</taxon>
        <taxon>rosids</taxon>
        <taxon>malvids</taxon>
        <taxon>Sapindales</taxon>
        <taxon>Anacardiaceae</taxon>
        <taxon>Pistacia</taxon>
    </lineage>
</organism>
<dbReference type="Proteomes" id="UP001163603">
    <property type="component" value="Chromosome 13"/>
</dbReference>
<evidence type="ECO:0000313" key="2">
    <source>
        <dbReference type="Proteomes" id="UP001163603"/>
    </source>
</evidence>
<proteinExistence type="predicted"/>
<reference evidence="2" key="1">
    <citation type="journal article" date="2023" name="G3 (Bethesda)">
        <title>Genome assembly and association tests identify interacting loci associated with vigor, precocity, and sex in interspecific pistachio rootstocks.</title>
        <authorList>
            <person name="Palmer W."/>
            <person name="Jacygrad E."/>
            <person name="Sagayaradj S."/>
            <person name="Cavanaugh K."/>
            <person name="Han R."/>
            <person name="Bertier L."/>
            <person name="Beede B."/>
            <person name="Kafkas S."/>
            <person name="Golino D."/>
            <person name="Preece J."/>
            <person name="Michelmore R."/>
        </authorList>
    </citation>
    <scope>NUCLEOTIDE SEQUENCE [LARGE SCALE GENOMIC DNA]</scope>
</reference>
<evidence type="ECO:0000313" key="1">
    <source>
        <dbReference type="EMBL" id="KAJ0014036.1"/>
    </source>
</evidence>